<proteinExistence type="predicted"/>
<accession>A0A4Y2HLC2</accession>
<dbReference type="EMBL" id="BGPR01103365">
    <property type="protein sequence ID" value="GBM66166.1"/>
    <property type="molecule type" value="Genomic_DNA"/>
</dbReference>
<evidence type="ECO:0000313" key="1">
    <source>
        <dbReference type="EMBL" id="GBM66166.1"/>
    </source>
</evidence>
<reference evidence="1 2" key="1">
    <citation type="journal article" date="2019" name="Sci. Rep.">
        <title>Orb-weaving spider Araneus ventricosus genome elucidates the spidroin gene catalogue.</title>
        <authorList>
            <person name="Kono N."/>
            <person name="Nakamura H."/>
            <person name="Ohtoshi R."/>
            <person name="Moran D.A.P."/>
            <person name="Shinohara A."/>
            <person name="Yoshida Y."/>
            <person name="Fujiwara M."/>
            <person name="Mori M."/>
            <person name="Tomita M."/>
            <person name="Arakawa K."/>
        </authorList>
    </citation>
    <scope>NUCLEOTIDE SEQUENCE [LARGE SCALE GENOMIC DNA]</scope>
</reference>
<organism evidence="1 2">
    <name type="scientific">Araneus ventricosus</name>
    <name type="common">Orbweaver spider</name>
    <name type="synonym">Epeira ventricosa</name>
    <dbReference type="NCBI Taxonomy" id="182803"/>
    <lineage>
        <taxon>Eukaryota</taxon>
        <taxon>Metazoa</taxon>
        <taxon>Ecdysozoa</taxon>
        <taxon>Arthropoda</taxon>
        <taxon>Chelicerata</taxon>
        <taxon>Arachnida</taxon>
        <taxon>Araneae</taxon>
        <taxon>Araneomorphae</taxon>
        <taxon>Entelegynae</taxon>
        <taxon>Araneoidea</taxon>
        <taxon>Araneidae</taxon>
        <taxon>Araneus</taxon>
    </lineage>
</organism>
<dbReference type="Proteomes" id="UP000499080">
    <property type="component" value="Unassembled WGS sequence"/>
</dbReference>
<comment type="caution">
    <text evidence="1">The sequence shown here is derived from an EMBL/GenBank/DDBJ whole genome shotgun (WGS) entry which is preliminary data.</text>
</comment>
<protein>
    <submittedName>
        <fullName evidence="1">Uncharacterized protein</fullName>
    </submittedName>
</protein>
<name>A0A4Y2HLC2_ARAVE</name>
<keyword evidence="2" id="KW-1185">Reference proteome</keyword>
<dbReference type="AlphaFoldDB" id="A0A4Y2HLC2"/>
<evidence type="ECO:0000313" key="2">
    <source>
        <dbReference type="Proteomes" id="UP000499080"/>
    </source>
</evidence>
<gene>
    <name evidence="1" type="ORF">AVEN_183892_1</name>
</gene>
<sequence length="125" mass="14642">MTWRPQVSGDKIAYKHVSSLPPRSDNADIQIYLLNEEEIYSEYIRRTFISEYGKDENSQRALYKKKLNFSFFSCRCGGPGQLMTNCKRRKINHRGGLTVSSLQRFRISFESKFKPLKIGREVIKL</sequence>